<dbReference type="KEGG" id="den:MHIR_DE00623"/>
<dbReference type="RefSeq" id="WP_067566307.1">
    <property type="nucleotide sequence ID" value="NZ_LN999833.1"/>
</dbReference>
<protein>
    <submittedName>
        <fullName evidence="1">N5-carboxyaminoimidazole ribonucleotide mutase</fullName>
        <ecNumber evidence="1">5.4.99.18</ecNumber>
    </submittedName>
</protein>
<evidence type="ECO:0000313" key="1">
    <source>
        <dbReference type="EMBL" id="CUX96860.1"/>
    </source>
</evidence>
<gene>
    <name evidence="1" type="primary">purE</name>
    <name evidence="1" type="ORF">MHIR_DE00623</name>
</gene>
<accession>A0A143WT41</accession>
<dbReference type="EMBL" id="LN999833">
    <property type="protein sequence ID" value="CUX96860.1"/>
    <property type="molecule type" value="Genomic_DNA"/>
</dbReference>
<dbReference type="STRING" id="1778262.MHIR_DE00623"/>
<sequence>MQATFETAKWLLSWHKAIGAPYNFPHRTTRFLKQNYFGTPHTKLFSFAEQATENSYTSNFCRRRGAVHLLDMLTVKTLLPVLGVLVQSTTLSSVNSLFLSYSKASAAAQPTLLS</sequence>
<dbReference type="SUPFAM" id="SSF52255">
    <property type="entry name" value="N5-CAIR mutase (phosphoribosylaminoimidazole carboxylase, PurE)"/>
    <property type="match status" value="1"/>
</dbReference>
<proteinExistence type="predicted"/>
<organism evidence="1 2">
    <name type="scientific">Candidatus Doolittlea endobia</name>
    <dbReference type="NCBI Taxonomy" id="1778262"/>
    <lineage>
        <taxon>Bacteria</taxon>
        <taxon>Pseudomonadati</taxon>
        <taxon>Pseudomonadota</taxon>
        <taxon>Gammaproteobacteria</taxon>
        <taxon>Enterobacterales</taxon>
        <taxon>Enterobacteriaceae</taxon>
        <taxon>Candidatus Doolittlea</taxon>
    </lineage>
</organism>
<dbReference type="GO" id="GO:0034023">
    <property type="term" value="F:5-(carboxyamino)imidazole ribonucleotide mutase activity"/>
    <property type="evidence" value="ECO:0007669"/>
    <property type="project" value="UniProtKB-EC"/>
</dbReference>
<keyword evidence="2" id="KW-1185">Reference proteome</keyword>
<dbReference type="Proteomes" id="UP000095322">
    <property type="component" value="Chromosome I"/>
</dbReference>
<dbReference type="EC" id="5.4.99.18" evidence="1"/>
<keyword evidence="1" id="KW-0413">Isomerase</keyword>
<evidence type="ECO:0000313" key="2">
    <source>
        <dbReference type="Proteomes" id="UP000095322"/>
    </source>
</evidence>
<dbReference type="AlphaFoldDB" id="A0A143WT41"/>
<name>A0A143WT41_9ENTR</name>
<reference evidence="2" key="1">
    <citation type="submission" date="2016-01" db="EMBL/GenBank/DDBJ databases">
        <authorList>
            <person name="Husnik F."/>
        </authorList>
    </citation>
    <scope>NUCLEOTIDE SEQUENCE [LARGE SCALE GENOMIC DNA]</scope>
</reference>